<comment type="caution">
    <text evidence="2">The sequence shown here is derived from an EMBL/GenBank/DDBJ whole genome shotgun (WGS) entry which is preliminary data.</text>
</comment>
<dbReference type="Proteomes" id="UP000192578">
    <property type="component" value="Unassembled WGS sequence"/>
</dbReference>
<feature type="signal peptide" evidence="1">
    <location>
        <begin position="1"/>
        <end position="27"/>
    </location>
</feature>
<feature type="chain" id="PRO_5012596631" evidence="1">
    <location>
        <begin position="28"/>
        <end position="342"/>
    </location>
</feature>
<sequence>MMACYNLAGMILAGLLALLALTPAGSAVELPDDDAICKLSPTSEELINLENVEFNSRSNIARRCYHVGSSVVKLQCDFEQQQFRVTVNATALSDSTSIIDRPRGSKSAAKASGRFAADGGCEHAVWTEDNLVERVIGFREEREQLDGSRAEPRLVIENGLVYYRTEVVLAEALYGVDGSCGTVSLHDTTVSLSCCADPLPAEILQVEAPLIGECKIDDCINSNLQCNCDISNNIMNITLNTIGGIGAPPANIDYQLNSLIIRLANQSDHPAVSIYPSSEAHGLQQCAPQHYATNQLTFSGAEDERLAVTCGIKYCAKEPSAVTPNTPLCTQAAVPPPRVCAA</sequence>
<accession>A0A1W0X5U0</accession>
<dbReference type="AlphaFoldDB" id="A0A1W0X5U0"/>
<keyword evidence="1" id="KW-0732">Signal</keyword>
<proteinExistence type="predicted"/>
<gene>
    <name evidence="2" type="ORF">BV898_03297</name>
</gene>
<reference evidence="3" key="1">
    <citation type="submission" date="2017-01" db="EMBL/GenBank/DDBJ databases">
        <title>Comparative genomics of anhydrobiosis in the tardigrade Hypsibius dujardini.</title>
        <authorList>
            <person name="Yoshida Y."/>
            <person name="Koutsovoulos G."/>
            <person name="Laetsch D."/>
            <person name="Stevens L."/>
            <person name="Kumar S."/>
            <person name="Horikawa D."/>
            <person name="Ishino K."/>
            <person name="Komine S."/>
            <person name="Tomita M."/>
            <person name="Blaxter M."/>
            <person name="Arakawa K."/>
        </authorList>
    </citation>
    <scope>NUCLEOTIDE SEQUENCE [LARGE SCALE GENOMIC DNA]</scope>
    <source>
        <strain evidence="3">Z151</strain>
    </source>
</reference>
<name>A0A1W0X5U0_HYPEX</name>
<evidence type="ECO:0000313" key="3">
    <source>
        <dbReference type="Proteomes" id="UP000192578"/>
    </source>
</evidence>
<keyword evidence="3" id="KW-1185">Reference proteome</keyword>
<evidence type="ECO:0000256" key="1">
    <source>
        <dbReference type="SAM" id="SignalP"/>
    </source>
</evidence>
<organism evidence="2 3">
    <name type="scientific">Hypsibius exemplaris</name>
    <name type="common">Freshwater tardigrade</name>
    <dbReference type="NCBI Taxonomy" id="2072580"/>
    <lineage>
        <taxon>Eukaryota</taxon>
        <taxon>Metazoa</taxon>
        <taxon>Ecdysozoa</taxon>
        <taxon>Tardigrada</taxon>
        <taxon>Eutardigrada</taxon>
        <taxon>Parachela</taxon>
        <taxon>Hypsibioidea</taxon>
        <taxon>Hypsibiidae</taxon>
        <taxon>Hypsibius</taxon>
    </lineage>
</organism>
<protein>
    <submittedName>
        <fullName evidence="2">Uncharacterized protein</fullName>
    </submittedName>
</protein>
<dbReference type="EMBL" id="MTYJ01000015">
    <property type="protein sequence ID" value="OQV22865.1"/>
    <property type="molecule type" value="Genomic_DNA"/>
</dbReference>
<evidence type="ECO:0000313" key="2">
    <source>
        <dbReference type="EMBL" id="OQV22865.1"/>
    </source>
</evidence>